<protein>
    <submittedName>
        <fullName evidence="1">Uncharacterized protein</fullName>
    </submittedName>
</protein>
<dbReference type="EMBL" id="JPIU01000040">
    <property type="protein sequence ID" value="KIO44134.1"/>
    <property type="molecule type" value="Genomic_DNA"/>
</dbReference>
<dbReference type="Proteomes" id="UP000031937">
    <property type="component" value="Unassembled WGS sequence"/>
</dbReference>
<organism evidence="1 4">
    <name type="scientific">Sanguibacteroides justesenii</name>
    <dbReference type="NCBI Taxonomy" id="1547597"/>
    <lineage>
        <taxon>Bacteria</taxon>
        <taxon>Pseudomonadati</taxon>
        <taxon>Bacteroidota</taxon>
        <taxon>Bacteroidia</taxon>
        <taxon>Bacteroidales</taxon>
        <taxon>Porphyromonadaceae</taxon>
        <taxon>Sanguibacteroides</taxon>
    </lineage>
</organism>
<comment type="caution">
    <text evidence="1">The sequence shown here is derived from an EMBL/GenBank/DDBJ whole genome shotgun (WGS) entry which is preliminary data.</text>
</comment>
<name>A0A0C3RFP9_9PORP</name>
<dbReference type="EMBL" id="JPIT01000007">
    <property type="protein sequence ID" value="KIO47208.1"/>
    <property type="molecule type" value="Genomic_DNA"/>
</dbReference>
<reference evidence="1 4" key="1">
    <citation type="submission" date="2014-07" db="EMBL/GenBank/DDBJ databases">
        <title>Porphyromonadaceae bacterium OUH 308042 = ATCC BAA-2681 = DSM 28342 draft genome.</title>
        <authorList>
            <person name="Sydenham T.V."/>
            <person name="Hasman H."/>
            <person name="Justensen U.S."/>
        </authorList>
    </citation>
    <scope>NUCLEOTIDE SEQUENCE [LARGE SCALE GENOMIC DNA]</scope>
    <source>
        <strain evidence="1 4">OUH 308042</strain>
    </source>
</reference>
<dbReference type="OrthoDB" id="1096465at2"/>
<gene>
    <name evidence="1" type="ORF">BA92_12220</name>
    <name evidence="2" type="ORF">IE90_01020</name>
</gene>
<reference evidence="2 3" key="2">
    <citation type="submission" date="2014-07" db="EMBL/GenBank/DDBJ databases">
        <title>Porphyromonadaceae bacterium OUH 334697 = ATCC BAA-2682 = DSM 28341 draft genome.</title>
        <authorList>
            <person name="Sydenham T.V."/>
            <person name="Hasman H."/>
            <person name="Justesen U.S."/>
        </authorList>
    </citation>
    <scope>NUCLEOTIDE SEQUENCE [LARGE SCALE GENOMIC DNA]</scope>
    <source>
        <strain evidence="2 3">OUH 334697</strain>
    </source>
</reference>
<evidence type="ECO:0000313" key="1">
    <source>
        <dbReference type="EMBL" id="KIO44134.1"/>
    </source>
</evidence>
<dbReference type="AlphaFoldDB" id="A0A0C3RFP9"/>
<evidence type="ECO:0000313" key="2">
    <source>
        <dbReference type="EMBL" id="KIO47208.1"/>
    </source>
</evidence>
<dbReference type="InterPro" id="IPR032299">
    <property type="entry name" value="DUF4843"/>
</dbReference>
<keyword evidence="4" id="KW-1185">Reference proteome</keyword>
<dbReference type="Proteomes" id="UP000031980">
    <property type="component" value="Unassembled WGS sequence"/>
</dbReference>
<sequence length="241" mass="27585">MTLINKLKYSIMRYIFILTILFSVFYSCSEDKLDTYDAERYVYFSNTSADSIVESFFFYPGANSREVKIEIGYAGKEITGNCKYRIEVDQDLTTAAANDYSFSNDQVWEAGKDKDTLVLTLNKTPNLDNKRVRLVLKIVASDDFNVGPLANTRLIVNFTSMAITPTWWDERISSSYLGRYTETKYAEFIKATGISSMENMSASDKRYYSLKFKYYLINIKNETGKPVMDEGNVEMTVPVLG</sequence>
<proteinExistence type="predicted"/>
<dbReference type="Pfam" id="PF16132">
    <property type="entry name" value="DUF4843"/>
    <property type="match status" value="1"/>
</dbReference>
<accession>A0A0C3RFP9</accession>
<dbReference type="PROSITE" id="PS51257">
    <property type="entry name" value="PROKAR_LIPOPROTEIN"/>
    <property type="match status" value="1"/>
</dbReference>
<evidence type="ECO:0000313" key="3">
    <source>
        <dbReference type="Proteomes" id="UP000031937"/>
    </source>
</evidence>
<evidence type="ECO:0000313" key="4">
    <source>
        <dbReference type="Proteomes" id="UP000031980"/>
    </source>
</evidence>